<evidence type="ECO:0000313" key="4">
    <source>
        <dbReference type="Proteomes" id="UP000324632"/>
    </source>
</evidence>
<dbReference type="EMBL" id="SOYY01000023">
    <property type="protein sequence ID" value="KAA0704028.1"/>
    <property type="molecule type" value="Genomic_DNA"/>
</dbReference>
<dbReference type="Proteomes" id="UP000324632">
    <property type="component" value="Chromosome 23"/>
</dbReference>
<gene>
    <name evidence="3" type="ORF">E1301_Tti000328</name>
</gene>
<protein>
    <submittedName>
        <fullName evidence="3">Uncharacterized protein</fullName>
    </submittedName>
</protein>
<keyword evidence="1" id="KW-0175">Coiled coil</keyword>
<feature type="coiled-coil region" evidence="1">
    <location>
        <begin position="22"/>
        <end position="56"/>
    </location>
</feature>
<organism evidence="3 4">
    <name type="scientific">Triplophysa tibetana</name>
    <dbReference type="NCBI Taxonomy" id="1572043"/>
    <lineage>
        <taxon>Eukaryota</taxon>
        <taxon>Metazoa</taxon>
        <taxon>Chordata</taxon>
        <taxon>Craniata</taxon>
        <taxon>Vertebrata</taxon>
        <taxon>Euteleostomi</taxon>
        <taxon>Actinopterygii</taxon>
        <taxon>Neopterygii</taxon>
        <taxon>Teleostei</taxon>
        <taxon>Ostariophysi</taxon>
        <taxon>Cypriniformes</taxon>
        <taxon>Nemacheilidae</taxon>
        <taxon>Triplophysa</taxon>
    </lineage>
</organism>
<dbReference type="AlphaFoldDB" id="A0A5A9N477"/>
<dbReference type="PANTHER" id="PTHR21468">
    <property type="entry name" value="HSD9"/>
    <property type="match status" value="1"/>
</dbReference>
<evidence type="ECO:0000256" key="2">
    <source>
        <dbReference type="SAM" id="MobiDB-lite"/>
    </source>
</evidence>
<evidence type="ECO:0000256" key="1">
    <source>
        <dbReference type="SAM" id="Coils"/>
    </source>
</evidence>
<sequence length="210" mass="24349">MSKTINKTSFAEVFMQFQIEVKRKEIQDYKEEKCQLEDKNQRLMKLQKQLKEEQHGYVCELHKQMKEQDRNLEQKELCNKEQVEYAVQENIKLKHKQENELKEMVDTHSCPLQPSEEAEGAHWERDVTPTTPPDLREIHTGPIHLDSLKQKLLCVLGEAVPLHQPPSEPTDENEEMDPSPSPTRESVLTIATILKKLQQLHVSTGGSDES</sequence>
<reference evidence="3 4" key="1">
    <citation type="journal article" date="2019" name="Mol. Ecol. Resour.">
        <title>Chromosome-level genome assembly of Triplophysa tibetana, a fish adapted to the harsh high-altitude environment of the Tibetan Plateau.</title>
        <authorList>
            <person name="Yang X."/>
            <person name="Liu H."/>
            <person name="Ma Z."/>
            <person name="Zou Y."/>
            <person name="Zou M."/>
            <person name="Mao Y."/>
            <person name="Li X."/>
            <person name="Wang H."/>
            <person name="Chen T."/>
            <person name="Wang W."/>
            <person name="Yang R."/>
        </authorList>
    </citation>
    <scope>NUCLEOTIDE SEQUENCE [LARGE SCALE GENOMIC DNA]</scope>
    <source>
        <strain evidence="3">TTIB1903HZAU</strain>
        <tissue evidence="3">Muscle</tissue>
    </source>
</reference>
<accession>A0A5A9N477</accession>
<feature type="region of interest" description="Disordered" evidence="2">
    <location>
        <begin position="114"/>
        <end position="133"/>
    </location>
</feature>
<dbReference type="PANTHER" id="PTHR21468:SF1">
    <property type="entry name" value="COILED-COIL DOMAIN-CONTAINING PROTEIN 83"/>
    <property type="match status" value="1"/>
</dbReference>
<name>A0A5A9N477_9TELE</name>
<feature type="region of interest" description="Disordered" evidence="2">
    <location>
        <begin position="161"/>
        <end position="186"/>
    </location>
</feature>
<dbReference type="InterPro" id="IPR026702">
    <property type="entry name" value="CCDC83"/>
</dbReference>
<proteinExistence type="predicted"/>
<comment type="caution">
    <text evidence="3">The sequence shown here is derived from an EMBL/GenBank/DDBJ whole genome shotgun (WGS) entry which is preliminary data.</text>
</comment>
<keyword evidence="4" id="KW-1185">Reference proteome</keyword>
<evidence type="ECO:0000313" key="3">
    <source>
        <dbReference type="EMBL" id="KAA0704028.1"/>
    </source>
</evidence>